<organism evidence="1 2">
    <name type="scientific">Canna indica</name>
    <name type="common">Indian-shot</name>
    <dbReference type="NCBI Taxonomy" id="4628"/>
    <lineage>
        <taxon>Eukaryota</taxon>
        <taxon>Viridiplantae</taxon>
        <taxon>Streptophyta</taxon>
        <taxon>Embryophyta</taxon>
        <taxon>Tracheophyta</taxon>
        <taxon>Spermatophyta</taxon>
        <taxon>Magnoliopsida</taxon>
        <taxon>Liliopsida</taxon>
        <taxon>Zingiberales</taxon>
        <taxon>Cannaceae</taxon>
        <taxon>Canna</taxon>
    </lineage>
</organism>
<evidence type="ECO:0000313" key="1">
    <source>
        <dbReference type="EMBL" id="WOL02216.1"/>
    </source>
</evidence>
<dbReference type="InterPro" id="IPR040344">
    <property type="entry name" value="At3g17950-like"/>
</dbReference>
<sequence length="123" mass="13570">MAAEAEKMPGGWPFGLQSLTFRLWRATATAPSFRHIHSDSFSSSSSSDLDTESTRSFFQDHSRTLGSLIGMTPVDRNVETECTTLMSLPHDSMETDEGMSSTCCICVPLMEHVLPGRTSTSRY</sequence>
<dbReference type="AlphaFoldDB" id="A0AAQ3KAU0"/>
<evidence type="ECO:0000313" key="2">
    <source>
        <dbReference type="Proteomes" id="UP001327560"/>
    </source>
</evidence>
<proteinExistence type="predicted"/>
<accession>A0AAQ3KAU0</accession>
<dbReference type="PANTHER" id="PTHR33544:SF14">
    <property type="entry name" value="PROTEIN, PUTATIVE-RELATED"/>
    <property type="match status" value="1"/>
</dbReference>
<protein>
    <submittedName>
        <fullName evidence="1">Uncharacterized protein</fullName>
    </submittedName>
</protein>
<reference evidence="1 2" key="1">
    <citation type="submission" date="2023-10" db="EMBL/GenBank/DDBJ databases">
        <title>Chromosome-scale genome assembly provides insights into flower coloration mechanisms of Canna indica.</title>
        <authorList>
            <person name="Li C."/>
        </authorList>
    </citation>
    <scope>NUCLEOTIDE SEQUENCE [LARGE SCALE GENOMIC DNA]</scope>
    <source>
        <tissue evidence="1">Flower</tissue>
    </source>
</reference>
<dbReference type="PANTHER" id="PTHR33544">
    <property type="entry name" value="DUF4005 DOMAIN-CONTAINING PROTEIN-RELATED"/>
    <property type="match status" value="1"/>
</dbReference>
<keyword evidence="2" id="KW-1185">Reference proteome</keyword>
<name>A0AAQ3KAU0_9LILI</name>
<dbReference type="EMBL" id="CP136892">
    <property type="protein sequence ID" value="WOL02216.1"/>
    <property type="molecule type" value="Genomic_DNA"/>
</dbReference>
<gene>
    <name evidence="1" type="ORF">Cni_G10935</name>
</gene>
<dbReference type="Proteomes" id="UP001327560">
    <property type="component" value="Chromosome 3"/>
</dbReference>